<dbReference type="InParanoid" id="B8E078"/>
<dbReference type="KEGG" id="dtu:Dtur_0880"/>
<feature type="region of interest" description="Disordered" evidence="1">
    <location>
        <begin position="118"/>
        <end position="140"/>
    </location>
</feature>
<evidence type="ECO:0000256" key="1">
    <source>
        <dbReference type="SAM" id="MobiDB-lite"/>
    </source>
</evidence>
<dbReference type="Pfam" id="PF01865">
    <property type="entry name" value="PhoU_div"/>
    <property type="match status" value="1"/>
</dbReference>
<gene>
    <name evidence="2" type="ordered locus">Dtur_0880</name>
</gene>
<dbReference type="STRING" id="515635.Dtur_0880"/>
<dbReference type="AlphaFoldDB" id="B8E078"/>
<sequence length="140" mass="15998">MSEDRWKKLWESLKPQIASMVQKAGETAQKAGEVVSEMAKTLGKESAKLAKIGKLKADILILEGNKDSLLRNLGEKLYELHKNNEEIRKELFADLITEIEGLEKKILEKQREIESIAREENLKPEDVEKIPAVEDEEKKD</sequence>
<protein>
    <submittedName>
        <fullName evidence="2">Smc1 chromosome segregation protein, putative</fullName>
    </submittedName>
</protein>
<evidence type="ECO:0000313" key="3">
    <source>
        <dbReference type="Proteomes" id="UP000007719"/>
    </source>
</evidence>
<dbReference type="EMBL" id="CP001251">
    <property type="protein sequence ID" value="ACK42161.1"/>
    <property type="molecule type" value="Genomic_DNA"/>
</dbReference>
<dbReference type="OrthoDB" id="9813542at2"/>
<name>B8E078_DICTD</name>
<proteinExistence type="predicted"/>
<dbReference type="RefSeq" id="WP_012583245.1">
    <property type="nucleotide sequence ID" value="NC_011661.1"/>
</dbReference>
<dbReference type="Proteomes" id="UP000007719">
    <property type="component" value="Chromosome"/>
</dbReference>
<dbReference type="EnsemblBacteria" id="ACK42161">
    <property type="protein sequence ID" value="ACK42161"/>
    <property type="gene ID" value="Dtur_0880"/>
</dbReference>
<evidence type="ECO:0000313" key="2">
    <source>
        <dbReference type="EMBL" id="ACK42161.1"/>
    </source>
</evidence>
<keyword evidence="3" id="KW-1185">Reference proteome</keyword>
<reference evidence="3" key="1">
    <citation type="journal article" date="2016" name="Front. Microbiol.">
        <title>The complete genome sequence of hyperthermophile Dictyoglomus turgidum DSM 6724 reveals a specialized carbohydrate fermentor.</title>
        <authorList>
            <person name="Brumm P.J."/>
            <person name="Gowda K."/>
            <person name="Robb F.T."/>
            <person name="Mead D.A."/>
        </authorList>
    </citation>
    <scope>NUCLEOTIDE SEQUENCE [LARGE SCALE GENOMIC DNA]</scope>
    <source>
        <strain evidence="3">DSM 6724 / Z-1310</strain>
    </source>
</reference>
<accession>B8E078</accession>
<organism evidence="2 3">
    <name type="scientific">Dictyoglomus turgidum (strain DSM 6724 / Z-1310)</name>
    <dbReference type="NCBI Taxonomy" id="515635"/>
    <lineage>
        <taxon>Bacteria</taxon>
        <taxon>Pseudomonadati</taxon>
        <taxon>Dictyoglomota</taxon>
        <taxon>Dictyoglomia</taxon>
        <taxon>Dictyoglomales</taxon>
        <taxon>Dictyoglomaceae</taxon>
        <taxon>Dictyoglomus</taxon>
    </lineage>
</organism>
<dbReference type="HOGENOM" id="CLU_1831973_0_0_0"/>
<dbReference type="InterPro" id="IPR018445">
    <property type="entry name" value="Put_Phosphate_transp_reg"/>
</dbReference>